<dbReference type="InterPro" id="IPR040256">
    <property type="entry name" value="At4g02000-like"/>
</dbReference>
<reference evidence="3" key="1">
    <citation type="submission" date="2018-10" db="EMBL/GenBank/DDBJ databases">
        <title>Population genomic analysis revealed the cold adaptation of white poplar.</title>
        <authorList>
            <person name="Liu Y.-J."/>
        </authorList>
    </citation>
    <scope>NUCLEOTIDE SEQUENCE [LARGE SCALE GENOMIC DNA]</scope>
    <source>
        <strain evidence="3">PAL-ZL1</strain>
    </source>
</reference>
<protein>
    <recommendedName>
        <fullName evidence="2">DUF4283 domain-containing protein</fullName>
    </recommendedName>
</protein>
<name>A0A4U5QAC1_POPAL</name>
<dbReference type="AlphaFoldDB" id="A0A4U5QAC1"/>
<dbReference type="PANTHER" id="PTHR31286">
    <property type="entry name" value="GLYCINE-RICH CELL WALL STRUCTURAL PROTEIN 1.8-LIKE"/>
    <property type="match status" value="1"/>
</dbReference>
<feature type="compositionally biased region" description="Low complexity" evidence="1">
    <location>
        <begin position="443"/>
        <end position="454"/>
    </location>
</feature>
<comment type="caution">
    <text evidence="3">The sequence shown here is derived from an EMBL/GenBank/DDBJ whole genome shotgun (WGS) entry which is preliminary data.</text>
</comment>
<evidence type="ECO:0000259" key="2">
    <source>
        <dbReference type="Pfam" id="PF14111"/>
    </source>
</evidence>
<dbReference type="STRING" id="43335.A0A4U5QAC1"/>
<feature type="region of interest" description="Disordered" evidence="1">
    <location>
        <begin position="1"/>
        <end position="47"/>
    </location>
</feature>
<dbReference type="Pfam" id="PF14111">
    <property type="entry name" value="DUF4283"/>
    <property type="match status" value="1"/>
</dbReference>
<gene>
    <name evidence="3" type="ORF">D5086_0000116360</name>
</gene>
<dbReference type="PANTHER" id="PTHR31286:SF99">
    <property type="entry name" value="DUF4283 DOMAIN-CONTAINING PROTEIN"/>
    <property type="match status" value="1"/>
</dbReference>
<organism evidence="3">
    <name type="scientific">Populus alba</name>
    <name type="common">White poplar</name>
    <dbReference type="NCBI Taxonomy" id="43335"/>
    <lineage>
        <taxon>Eukaryota</taxon>
        <taxon>Viridiplantae</taxon>
        <taxon>Streptophyta</taxon>
        <taxon>Embryophyta</taxon>
        <taxon>Tracheophyta</taxon>
        <taxon>Spermatophyta</taxon>
        <taxon>Magnoliopsida</taxon>
        <taxon>eudicotyledons</taxon>
        <taxon>Gunneridae</taxon>
        <taxon>Pentapetalae</taxon>
        <taxon>rosids</taxon>
        <taxon>fabids</taxon>
        <taxon>Malpighiales</taxon>
        <taxon>Salicaceae</taxon>
        <taxon>Saliceae</taxon>
        <taxon>Populus</taxon>
    </lineage>
</organism>
<proteinExistence type="predicted"/>
<evidence type="ECO:0000313" key="3">
    <source>
        <dbReference type="EMBL" id="TKS07304.1"/>
    </source>
</evidence>
<accession>A0A4U5QAC1</accession>
<dbReference type="EMBL" id="RCHU01000331">
    <property type="protein sequence ID" value="TKS07304.1"/>
    <property type="molecule type" value="Genomic_DNA"/>
</dbReference>
<feature type="compositionally biased region" description="Polar residues" evidence="1">
    <location>
        <begin position="1"/>
        <end position="22"/>
    </location>
</feature>
<feature type="compositionally biased region" description="Polar residues" evidence="1">
    <location>
        <begin position="374"/>
        <end position="383"/>
    </location>
</feature>
<feature type="compositionally biased region" description="Basic residues" evidence="1">
    <location>
        <begin position="476"/>
        <end position="490"/>
    </location>
</feature>
<sequence length="490" mass="53955">MASSNNPTAPHTVPTTSNQQIQDAEKQHPTLTQKKPNPTSWAERVRVTDHSSTRFSLDGIPRQTAGARLIIPEDILLDTTGKWNRCMVGFFPGFRMPYHAVNTIASRVWRNKGLENVMTTTNGFMLFRFHTELEMQEVLNQGPWMFGGKTIILQQWHPHFVFDKNKISKLPVWIRLHGLPFPLWSKNGLSLVASMVGRPLSCDEQTYNCTRLDYARVCVEADAALPFIHQFEIESSLSADPILIQVEYEWKPPRCDKCNLFGHVCTKGKNSDRAPGNISDGIPTVSVTNRKTNDEATVYPASKEGKGVLECTTSNNIEVIDGPGRKQIGGQVKVKGNTGFITKTIESGEGFIAVSKTSGVRQPVGKASVDSRRSQQSLEQQPKQPVGLCSNILAITGSNRGDDTEDEASDTDSIHDPHSVEENQLLITGFANCMENKMATLKSASASEASTSAKDSYKETSSLPRGNPLSPFTKQAGKKKGKKLKLAKGQ</sequence>
<evidence type="ECO:0000256" key="1">
    <source>
        <dbReference type="SAM" id="MobiDB-lite"/>
    </source>
</evidence>
<dbReference type="InterPro" id="IPR025558">
    <property type="entry name" value="DUF4283"/>
</dbReference>
<feature type="domain" description="DUF4283" evidence="2">
    <location>
        <begin position="80"/>
        <end position="163"/>
    </location>
</feature>
<feature type="region of interest" description="Disordered" evidence="1">
    <location>
        <begin position="443"/>
        <end position="490"/>
    </location>
</feature>
<feature type="compositionally biased region" description="Polar residues" evidence="1">
    <location>
        <begin position="29"/>
        <end position="40"/>
    </location>
</feature>
<feature type="region of interest" description="Disordered" evidence="1">
    <location>
        <begin position="358"/>
        <end position="419"/>
    </location>
</feature>